<dbReference type="InterPro" id="IPR008271">
    <property type="entry name" value="Ser/Thr_kinase_AS"/>
</dbReference>
<evidence type="ECO:0000313" key="14">
    <source>
        <dbReference type="EMBL" id="GMT25548.1"/>
    </source>
</evidence>
<evidence type="ECO:0000256" key="2">
    <source>
        <dbReference type="ARBA" id="ARBA00022553"/>
    </source>
</evidence>
<dbReference type="PANTHER" id="PTHR47238">
    <property type="entry name" value="MITOGEN-ACTIVATED PROTEIN KINASE KINASE 5"/>
    <property type="match status" value="1"/>
</dbReference>
<evidence type="ECO:0000256" key="9">
    <source>
        <dbReference type="ARBA" id="ARBA00038999"/>
    </source>
</evidence>
<keyword evidence="1" id="KW-0723">Serine/threonine-protein kinase</keyword>
<comment type="similarity">
    <text evidence="8">Belongs to the protein kinase superfamily. STE Ser/Thr protein kinase family. MAP kinase kinase subfamily.</text>
</comment>
<protein>
    <recommendedName>
        <fullName evidence="9">mitogen-activated protein kinase kinase</fullName>
        <ecNumber evidence="9">2.7.12.2</ecNumber>
    </recommendedName>
</protein>
<evidence type="ECO:0000256" key="5">
    <source>
        <dbReference type="ARBA" id="ARBA00022777"/>
    </source>
</evidence>
<evidence type="ECO:0000256" key="6">
    <source>
        <dbReference type="ARBA" id="ARBA00022840"/>
    </source>
</evidence>
<name>A0AAV5W1T1_9BILA</name>
<dbReference type="GO" id="GO:0004713">
    <property type="term" value="F:protein tyrosine kinase activity"/>
    <property type="evidence" value="ECO:0007669"/>
    <property type="project" value="UniProtKB-KW"/>
</dbReference>
<evidence type="ECO:0000256" key="8">
    <source>
        <dbReference type="ARBA" id="ARBA00038035"/>
    </source>
</evidence>
<evidence type="ECO:0000256" key="3">
    <source>
        <dbReference type="ARBA" id="ARBA00022679"/>
    </source>
</evidence>
<evidence type="ECO:0000256" key="4">
    <source>
        <dbReference type="ARBA" id="ARBA00022741"/>
    </source>
</evidence>
<dbReference type="InterPro" id="IPR011009">
    <property type="entry name" value="Kinase-like_dom_sf"/>
</dbReference>
<sequence>RKGNAQGKMLQEAATVKKATHANVVRLFGFIVATTSQRPVPHCYICMERMHANLDEAKQVVHDQAKQTATRIESFLGCVTVSVIDALVYLRDHARIMHRDLKPNNIMINEKGEVKLCDFGESKMLTGLTNTRAGTAGRGCVFYMAPERFDPNRFAQKGK</sequence>
<evidence type="ECO:0000259" key="13">
    <source>
        <dbReference type="PROSITE" id="PS50011"/>
    </source>
</evidence>
<dbReference type="EMBL" id="BTSY01000004">
    <property type="protein sequence ID" value="GMT25548.1"/>
    <property type="molecule type" value="Genomic_DNA"/>
</dbReference>
<evidence type="ECO:0000256" key="11">
    <source>
        <dbReference type="ARBA" id="ARBA00049299"/>
    </source>
</evidence>
<keyword evidence="2" id="KW-0597">Phosphoprotein</keyword>
<dbReference type="InterPro" id="IPR052468">
    <property type="entry name" value="Dual_spec_MAPK_kinase"/>
</dbReference>
<reference evidence="14" key="1">
    <citation type="submission" date="2023-10" db="EMBL/GenBank/DDBJ databases">
        <title>Genome assembly of Pristionchus species.</title>
        <authorList>
            <person name="Yoshida K."/>
            <person name="Sommer R.J."/>
        </authorList>
    </citation>
    <scope>NUCLEOTIDE SEQUENCE</scope>
    <source>
        <strain evidence="14">RS5133</strain>
    </source>
</reference>
<evidence type="ECO:0000256" key="1">
    <source>
        <dbReference type="ARBA" id="ARBA00022527"/>
    </source>
</evidence>
<dbReference type="PROSITE" id="PS00108">
    <property type="entry name" value="PROTEIN_KINASE_ST"/>
    <property type="match status" value="1"/>
</dbReference>
<dbReference type="GO" id="GO:0004708">
    <property type="term" value="F:MAP kinase kinase activity"/>
    <property type="evidence" value="ECO:0007669"/>
    <property type="project" value="UniProtKB-EC"/>
</dbReference>
<evidence type="ECO:0000256" key="10">
    <source>
        <dbReference type="ARBA" id="ARBA00049014"/>
    </source>
</evidence>
<keyword evidence="4" id="KW-0547">Nucleotide-binding</keyword>
<dbReference type="GO" id="GO:0005524">
    <property type="term" value="F:ATP binding"/>
    <property type="evidence" value="ECO:0007669"/>
    <property type="project" value="UniProtKB-KW"/>
</dbReference>
<keyword evidence="15" id="KW-1185">Reference proteome</keyword>
<dbReference type="Pfam" id="PF00069">
    <property type="entry name" value="Pkinase"/>
    <property type="match status" value="1"/>
</dbReference>
<dbReference type="GO" id="GO:0004674">
    <property type="term" value="F:protein serine/threonine kinase activity"/>
    <property type="evidence" value="ECO:0007669"/>
    <property type="project" value="UniProtKB-KW"/>
</dbReference>
<keyword evidence="5" id="KW-0418">Kinase</keyword>
<gene>
    <name evidence="14" type="ORF">PFISCL1PPCAC_16845</name>
</gene>
<evidence type="ECO:0000313" key="15">
    <source>
        <dbReference type="Proteomes" id="UP001432322"/>
    </source>
</evidence>
<evidence type="ECO:0000256" key="7">
    <source>
        <dbReference type="ARBA" id="ARBA00023137"/>
    </source>
</evidence>
<dbReference type="PROSITE" id="PS50011">
    <property type="entry name" value="PROTEIN_KINASE_DOM"/>
    <property type="match status" value="1"/>
</dbReference>
<keyword evidence="3" id="KW-0808">Transferase</keyword>
<dbReference type="PANTHER" id="PTHR47238:SF4">
    <property type="entry name" value="MITOGEN-ACTIVATED PROTEIN KINASE KINASE 5"/>
    <property type="match status" value="1"/>
</dbReference>
<dbReference type="Gene3D" id="1.10.510.10">
    <property type="entry name" value="Transferase(Phosphotransferase) domain 1"/>
    <property type="match status" value="1"/>
</dbReference>
<comment type="catalytic activity">
    <reaction evidence="12">
        <text>L-tyrosyl-[protein] + ATP = O-phospho-L-tyrosyl-[protein] + ADP + H(+)</text>
        <dbReference type="Rhea" id="RHEA:10596"/>
        <dbReference type="Rhea" id="RHEA-COMP:10136"/>
        <dbReference type="Rhea" id="RHEA-COMP:20101"/>
        <dbReference type="ChEBI" id="CHEBI:15378"/>
        <dbReference type="ChEBI" id="CHEBI:30616"/>
        <dbReference type="ChEBI" id="CHEBI:46858"/>
        <dbReference type="ChEBI" id="CHEBI:61978"/>
        <dbReference type="ChEBI" id="CHEBI:456216"/>
        <dbReference type="EC" id="2.7.12.2"/>
    </reaction>
</comment>
<keyword evidence="7" id="KW-0829">Tyrosine-protein kinase</keyword>
<comment type="caution">
    <text evidence="14">The sequence shown here is derived from an EMBL/GenBank/DDBJ whole genome shotgun (WGS) entry which is preliminary data.</text>
</comment>
<comment type="catalytic activity">
    <reaction evidence="11">
        <text>L-threonyl-[protein] + ATP = O-phospho-L-threonyl-[protein] + ADP + H(+)</text>
        <dbReference type="Rhea" id="RHEA:46608"/>
        <dbReference type="Rhea" id="RHEA-COMP:11060"/>
        <dbReference type="Rhea" id="RHEA-COMP:11605"/>
        <dbReference type="ChEBI" id="CHEBI:15378"/>
        <dbReference type="ChEBI" id="CHEBI:30013"/>
        <dbReference type="ChEBI" id="CHEBI:30616"/>
        <dbReference type="ChEBI" id="CHEBI:61977"/>
        <dbReference type="ChEBI" id="CHEBI:456216"/>
        <dbReference type="EC" id="2.7.12.2"/>
    </reaction>
</comment>
<feature type="domain" description="Protein kinase" evidence="13">
    <location>
        <begin position="1"/>
        <end position="159"/>
    </location>
</feature>
<dbReference type="SUPFAM" id="SSF56112">
    <property type="entry name" value="Protein kinase-like (PK-like)"/>
    <property type="match status" value="1"/>
</dbReference>
<dbReference type="InterPro" id="IPR000719">
    <property type="entry name" value="Prot_kinase_dom"/>
</dbReference>
<evidence type="ECO:0000256" key="12">
    <source>
        <dbReference type="ARBA" id="ARBA00051693"/>
    </source>
</evidence>
<feature type="non-terminal residue" evidence="14">
    <location>
        <position position="159"/>
    </location>
</feature>
<organism evidence="14 15">
    <name type="scientific">Pristionchus fissidentatus</name>
    <dbReference type="NCBI Taxonomy" id="1538716"/>
    <lineage>
        <taxon>Eukaryota</taxon>
        <taxon>Metazoa</taxon>
        <taxon>Ecdysozoa</taxon>
        <taxon>Nematoda</taxon>
        <taxon>Chromadorea</taxon>
        <taxon>Rhabditida</taxon>
        <taxon>Rhabditina</taxon>
        <taxon>Diplogasteromorpha</taxon>
        <taxon>Diplogasteroidea</taxon>
        <taxon>Neodiplogasteridae</taxon>
        <taxon>Pristionchus</taxon>
    </lineage>
</organism>
<dbReference type="SMART" id="SM00220">
    <property type="entry name" value="S_TKc"/>
    <property type="match status" value="1"/>
</dbReference>
<dbReference type="AlphaFoldDB" id="A0AAV5W1T1"/>
<dbReference type="EC" id="2.7.12.2" evidence="9"/>
<feature type="non-terminal residue" evidence="14">
    <location>
        <position position="1"/>
    </location>
</feature>
<accession>A0AAV5W1T1</accession>
<proteinExistence type="inferred from homology"/>
<keyword evidence="6" id="KW-0067">ATP-binding</keyword>
<dbReference type="Proteomes" id="UP001432322">
    <property type="component" value="Unassembled WGS sequence"/>
</dbReference>
<comment type="catalytic activity">
    <reaction evidence="10">
        <text>L-seryl-[protein] + ATP = O-phospho-L-seryl-[protein] + ADP + H(+)</text>
        <dbReference type="Rhea" id="RHEA:17989"/>
        <dbReference type="Rhea" id="RHEA-COMP:9863"/>
        <dbReference type="Rhea" id="RHEA-COMP:11604"/>
        <dbReference type="ChEBI" id="CHEBI:15378"/>
        <dbReference type="ChEBI" id="CHEBI:29999"/>
        <dbReference type="ChEBI" id="CHEBI:30616"/>
        <dbReference type="ChEBI" id="CHEBI:83421"/>
        <dbReference type="ChEBI" id="CHEBI:456216"/>
        <dbReference type="EC" id="2.7.12.2"/>
    </reaction>
</comment>